<protein>
    <submittedName>
        <fullName evidence="3">Uncharacterized protein</fullName>
    </submittedName>
</protein>
<evidence type="ECO:0000256" key="1">
    <source>
        <dbReference type="SAM" id="MobiDB-lite"/>
    </source>
</evidence>
<dbReference type="WBParaSite" id="PDA_v2.g15396.t1">
    <property type="protein sequence ID" value="PDA_v2.g15396.t1"/>
    <property type="gene ID" value="PDA_v2.g15396"/>
</dbReference>
<keyword evidence="2" id="KW-1185">Reference proteome</keyword>
<reference evidence="3" key="1">
    <citation type="submission" date="2022-11" db="UniProtKB">
        <authorList>
            <consortium name="WormBaseParasite"/>
        </authorList>
    </citation>
    <scope>IDENTIFICATION</scope>
</reference>
<organism evidence="2 3">
    <name type="scientific">Panagrolaimus davidi</name>
    <dbReference type="NCBI Taxonomy" id="227884"/>
    <lineage>
        <taxon>Eukaryota</taxon>
        <taxon>Metazoa</taxon>
        <taxon>Ecdysozoa</taxon>
        <taxon>Nematoda</taxon>
        <taxon>Chromadorea</taxon>
        <taxon>Rhabditida</taxon>
        <taxon>Tylenchina</taxon>
        <taxon>Panagrolaimomorpha</taxon>
        <taxon>Panagrolaimoidea</taxon>
        <taxon>Panagrolaimidae</taxon>
        <taxon>Panagrolaimus</taxon>
    </lineage>
</organism>
<feature type="region of interest" description="Disordered" evidence="1">
    <location>
        <begin position="103"/>
        <end position="125"/>
    </location>
</feature>
<proteinExistence type="predicted"/>
<evidence type="ECO:0000313" key="2">
    <source>
        <dbReference type="Proteomes" id="UP000887578"/>
    </source>
</evidence>
<accession>A0A914PKU2</accession>
<dbReference type="AlphaFoldDB" id="A0A914PKU2"/>
<dbReference type="Proteomes" id="UP000887578">
    <property type="component" value="Unplaced"/>
</dbReference>
<sequence>MNLSVKGTAATAKLLDLKPPVIENNNIITDIAAYERSVEAAAPDSFGDKNNGKTRKLGNTKDAKQILTSTFVIQNPLEFPRQKNGEVQNPELSQFKASQRLLNPNEASNNGQRIQKPKGPGQVLQQQPPIPVCIVQFWAGIGALP</sequence>
<evidence type="ECO:0000313" key="3">
    <source>
        <dbReference type="WBParaSite" id="PDA_v2.g15396.t1"/>
    </source>
</evidence>
<name>A0A914PKU2_9BILA</name>
<feature type="compositionally biased region" description="Polar residues" evidence="1">
    <location>
        <begin position="103"/>
        <end position="113"/>
    </location>
</feature>